<name>A0A9D1JXI6_9BACT</name>
<organism evidence="2 3">
    <name type="scientific">Candidatus Galligastranaerophilus intestinavium</name>
    <dbReference type="NCBI Taxonomy" id="2840836"/>
    <lineage>
        <taxon>Bacteria</taxon>
        <taxon>Candidatus Galligastranaerophilus</taxon>
    </lineage>
</organism>
<sequence length="123" mass="12723">MSLSASASLILGNKDGNISPKAMQSLQKSKSQPSLFQNSQSVQENTNTYSEEYNNTNTQTIANEQENYVETTGTMAYTDSVETTGTMASLNNSFSGDAFCGGAAIGSSAGMSAGCSTSISCVA</sequence>
<reference evidence="2" key="1">
    <citation type="submission" date="2020-10" db="EMBL/GenBank/DDBJ databases">
        <authorList>
            <person name="Gilroy R."/>
        </authorList>
    </citation>
    <scope>NUCLEOTIDE SEQUENCE</scope>
    <source>
        <strain evidence="2">CHK152-2871</strain>
    </source>
</reference>
<evidence type="ECO:0000313" key="3">
    <source>
        <dbReference type="Proteomes" id="UP000886865"/>
    </source>
</evidence>
<accession>A0A9D1JXI6</accession>
<gene>
    <name evidence="2" type="ORF">IAA86_01615</name>
</gene>
<protein>
    <submittedName>
        <fullName evidence="2">Uncharacterized protein</fullName>
    </submittedName>
</protein>
<dbReference type="EMBL" id="DVJQ01000012">
    <property type="protein sequence ID" value="HIS73702.1"/>
    <property type="molecule type" value="Genomic_DNA"/>
</dbReference>
<evidence type="ECO:0000256" key="1">
    <source>
        <dbReference type="SAM" id="MobiDB-lite"/>
    </source>
</evidence>
<dbReference type="Proteomes" id="UP000886865">
    <property type="component" value="Unassembled WGS sequence"/>
</dbReference>
<dbReference type="AlphaFoldDB" id="A0A9D1JXI6"/>
<evidence type="ECO:0000313" key="2">
    <source>
        <dbReference type="EMBL" id="HIS73702.1"/>
    </source>
</evidence>
<feature type="compositionally biased region" description="Low complexity" evidence="1">
    <location>
        <begin position="24"/>
        <end position="48"/>
    </location>
</feature>
<reference evidence="2" key="2">
    <citation type="journal article" date="2021" name="PeerJ">
        <title>Extensive microbial diversity within the chicken gut microbiome revealed by metagenomics and culture.</title>
        <authorList>
            <person name="Gilroy R."/>
            <person name="Ravi A."/>
            <person name="Getino M."/>
            <person name="Pursley I."/>
            <person name="Horton D.L."/>
            <person name="Alikhan N.F."/>
            <person name="Baker D."/>
            <person name="Gharbi K."/>
            <person name="Hall N."/>
            <person name="Watson M."/>
            <person name="Adriaenssens E.M."/>
            <person name="Foster-Nyarko E."/>
            <person name="Jarju S."/>
            <person name="Secka A."/>
            <person name="Antonio M."/>
            <person name="Oren A."/>
            <person name="Chaudhuri R.R."/>
            <person name="La Ragione R."/>
            <person name="Hildebrand F."/>
            <person name="Pallen M.J."/>
        </authorList>
    </citation>
    <scope>NUCLEOTIDE SEQUENCE</scope>
    <source>
        <strain evidence="2">CHK152-2871</strain>
    </source>
</reference>
<proteinExistence type="predicted"/>
<feature type="region of interest" description="Disordered" evidence="1">
    <location>
        <begin position="14"/>
        <end position="48"/>
    </location>
</feature>
<comment type="caution">
    <text evidence="2">The sequence shown here is derived from an EMBL/GenBank/DDBJ whole genome shotgun (WGS) entry which is preliminary data.</text>
</comment>